<keyword evidence="5" id="KW-1185">Reference proteome</keyword>
<feature type="chain" id="PRO_5045960397" description="Meckel syndrome type 1 protein" evidence="3">
    <location>
        <begin position="16"/>
        <end position="355"/>
    </location>
</feature>
<sequence length="355" mass="36788">MVVAVLLSSATPAAAFQQAARPVTTTAVPTPPYAASTAAPTAPKTYAECLRSYVRRADPTAYCRRLFPDAAPSTTVPGAASTPGDSTLSSSREPVDITPQVERLIDAWRSRPRTPPATPRPPADPLAVIPDIQAACAAYAATPERWRRCTADGWRQAGLRGQPPLALQTPPAIEPSRVEPSPVEPSSGEPQPARPPLVRPKPPVQTPPTLTPRTVQPEPVAPAPVVEPPPPLVVIAEPPAAPTPPAVTAPPPTPPQAPLPAKAPTAPIWLWLVALAVAAGGGFGLARWLGRARPASSPVAAAPCAPEIALVPDPGVVVLKPDGSPRAGMAVSLRFAFARDAGEVRLDYPTLETAP</sequence>
<keyword evidence="3" id="KW-0732">Signal</keyword>
<feature type="region of interest" description="Disordered" evidence="1">
    <location>
        <begin position="73"/>
        <end position="93"/>
    </location>
</feature>
<feature type="compositionally biased region" description="Polar residues" evidence="1">
    <location>
        <begin position="83"/>
        <end position="92"/>
    </location>
</feature>
<evidence type="ECO:0000256" key="1">
    <source>
        <dbReference type="SAM" id="MobiDB-lite"/>
    </source>
</evidence>
<name>A0ABU1N493_9CAUL</name>
<dbReference type="RefSeq" id="WP_310034075.1">
    <property type="nucleotide sequence ID" value="NZ_JAVDRL010000012.1"/>
</dbReference>
<accession>A0ABU1N493</accession>
<comment type="caution">
    <text evidence="4">The sequence shown here is derived from an EMBL/GenBank/DDBJ whole genome shotgun (WGS) entry which is preliminary data.</text>
</comment>
<feature type="transmembrane region" description="Helical" evidence="2">
    <location>
        <begin position="268"/>
        <end position="289"/>
    </location>
</feature>
<feature type="region of interest" description="Disordered" evidence="1">
    <location>
        <begin position="236"/>
        <end position="259"/>
    </location>
</feature>
<evidence type="ECO:0008006" key="6">
    <source>
        <dbReference type="Google" id="ProtNLM"/>
    </source>
</evidence>
<evidence type="ECO:0000313" key="5">
    <source>
        <dbReference type="Proteomes" id="UP001262754"/>
    </source>
</evidence>
<dbReference type="EMBL" id="JAVDRL010000012">
    <property type="protein sequence ID" value="MDR6533237.1"/>
    <property type="molecule type" value="Genomic_DNA"/>
</dbReference>
<feature type="signal peptide" evidence="3">
    <location>
        <begin position="1"/>
        <end position="15"/>
    </location>
</feature>
<evidence type="ECO:0000313" key="4">
    <source>
        <dbReference type="EMBL" id="MDR6533237.1"/>
    </source>
</evidence>
<keyword evidence="2" id="KW-0472">Membrane</keyword>
<protein>
    <recommendedName>
        <fullName evidence="6">Meckel syndrome type 1 protein</fullName>
    </recommendedName>
</protein>
<feature type="compositionally biased region" description="Pro residues" evidence="1">
    <location>
        <begin position="239"/>
        <end position="258"/>
    </location>
</feature>
<evidence type="ECO:0000256" key="3">
    <source>
        <dbReference type="SAM" id="SignalP"/>
    </source>
</evidence>
<keyword evidence="2" id="KW-1133">Transmembrane helix</keyword>
<feature type="compositionally biased region" description="Pro residues" evidence="1">
    <location>
        <begin position="192"/>
        <end position="210"/>
    </location>
</feature>
<dbReference type="Proteomes" id="UP001262754">
    <property type="component" value="Unassembled WGS sequence"/>
</dbReference>
<feature type="region of interest" description="Disordered" evidence="1">
    <location>
        <begin position="160"/>
        <end position="224"/>
    </location>
</feature>
<keyword evidence="2" id="KW-0812">Transmembrane</keyword>
<organism evidence="4 5">
    <name type="scientific">Caulobacter rhizosphaerae</name>
    <dbReference type="NCBI Taxonomy" id="2010972"/>
    <lineage>
        <taxon>Bacteria</taxon>
        <taxon>Pseudomonadati</taxon>
        <taxon>Pseudomonadota</taxon>
        <taxon>Alphaproteobacteria</taxon>
        <taxon>Caulobacterales</taxon>
        <taxon>Caulobacteraceae</taxon>
        <taxon>Caulobacter</taxon>
    </lineage>
</organism>
<gene>
    <name evidence="4" type="ORF">J2800_003999</name>
</gene>
<reference evidence="4 5" key="1">
    <citation type="submission" date="2023-07" db="EMBL/GenBank/DDBJ databases">
        <title>Sorghum-associated microbial communities from plants grown in Nebraska, USA.</title>
        <authorList>
            <person name="Schachtman D."/>
        </authorList>
    </citation>
    <scope>NUCLEOTIDE SEQUENCE [LARGE SCALE GENOMIC DNA]</scope>
    <source>
        <strain evidence="4 5">DS2154</strain>
    </source>
</reference>
<evidence type="ECO:0000256" key="2">
    <source>
        <dbReference type="SAM" id="Phobius"/>
    </source>
</evidence>
<feature type="compositionally biased region" description="Low complexity" evidence="1">
    <location>
        <begin position="174"/>
        <end position="191"/>
    </location>
</feature>
<proteinExistence type="predicted"/>